<dbReference type="Proteomes" id="UP001165960">
    <property type="component" value="Unassembled WGS sequence"/>
</dbReference>
<sequence>MVMVNNITQIYQFPKPGIRSSRERLGAKPGCSLGPKQPKQGLKDAALKANVDSLVLDFPAGDQGVGSVAGKSEAPRISRAYVFKLFPSSLHILHSGARLLILSFVHEIVVIQPGFASDTLWVGLNNGEVYFIPAKQLLDSNIDPMTNQPALLRNLPPNKTRRVMVFPT</sequence>
<name>A0ACC2T1Z0_9FUNG</name>
<accession>A0ACC2T1Z0</accession>
<proteinExistence type="predicted"/>
<reference evidence="1" key="1">
    <citation type="submission" date="2022-04" db="EMBL/GenBank/DDBJ databases">
        <title>Genome of the entomopathogenic fungus Entomophthora muscae.</title>
        <authorList>
            <person name="Elya C."/>
            <person name="Lovett B.R."/>
            <person name="Lee E."/>
            <person name="Macias A.M."/>
            <person name="Hajek A.E."/>
            <person name="De Bivort B.L."/>
            <person name="Kasson M.T."/>
            <person name="De Fine Licht H.H."/>
            <person name="Stajich J.E."/>
        </authorList>
    </citation>
    <scope>NUCLEOTIDE SEQUENCE</scope>
    <source>
        <strain evidence="1">Berkeley</strain>
    </source>
</reference>
<keyword evidence="2" id="KW-1185">Reference proteome</keyword>
<protein>
    <submittedName>
        <fullName evidence="1">Uncharacterized protein</fullName>
    </submittedName>
</protein>
<comment type="caution">
    <text evidence="1">The sequence shown here is derived from an EMBL/GenBank/DDBJ whole genome shotgun (WGS) entry which is preliminary data.</text>
</comment>
<dbReference type="EMBL" id="QTSX02003710">
    <property type="protein sequence ID" value="KAJ9068613.1"/>
    <property type="molecule type" value="Genomic_DNA"/>
</dbReference>
<organism evidence="1 2">
    <name type="scientific">Entomophthora muscae</name>
    <dbReference type="NCBI Taxonomy" id="34485"/>
    <lineage>
        <taxon>Eukaryota</taxon>
        <taxon>Fungi</taxon>
        <taxon>Fungi incertae sedis</taxon>
        <taxon>Zoopagomycota</taxon>
        <taxon>Entomophthoromycotina</taxon>
        <taxon>Entomophthoromycetes</taxon>
        <taxon>Entomophthorales</taxon>
        <taxon>Entomophthoraceae</taxon>
        <taxon>Entomophthora</taxon>
    </lineage>
</organism>
<evidence type="ECO:0000313" key="2">
    <source>
        <dbReference type="Proteomes" id="UP001165960"/>
    </source>
</evidence>
<gene>
    <name evidence="1" type="ORF">DSO57_1026871</name>
</gene>
<evidence type="ECO:0000313" key="1">
    <source>
        <dbReference type="EMBL" id="KAJ9068613.1"/>
    </source>
</evidence>